<name>A0ACB9E294_CICIN</name>
<organism evidence="1 2">
    <name type="scientific">Cichorium intybus</name>
    <name type="common">Chicory</name>
    <dbReference type="NCBI Taxonomy" id="13427"/>
    <lineage>
        <taxon>Eukaryota</taxon>
        <taxon>Viridiplantae</taxon>
        <taxon>Streptophyta</taxon>
        <taxon>Embryophyta</taxon>
        <taxon>Tracheophyta</taxon>
        <taxon>Spermatophyta</taxon>
        <taxon>Magnoliopsida</taxon>
        <taxon>eudicotyledons</taxon>
        <taxon>Gunneridae</taxon>
        <taxon>Pentapetalae</taxon>
        <taxon>asterids</taxon>
        <taxon>campanulids</taxon>
        <taxon>Asterales</taxon>
        <taxon>Asteraceae</taxon>
        <taxon>Cichorioideae</taxon>
        <taxon>Cichorieae</taxon>
        <taxon>Cichoriinae</taxon>
        <taxon>Cichorium</taxon>
    </lineage>
</organism>
<gene>
    <name evidence="1" type="ORF">L2E82_25158</name>
</gene>
<proteinExistence type="predicted"/>
<comment type="caution">
    <text evidence="1">The sequence shown here is derived from an EMBL/GenBank/DDBJ whole genome shotgun (WGS) entry which is preliminary data.</text>
</comment>
<reference evidence="1 2" key="2">
    <citation type="journal article" date="2022" name="Mol. Ecol. Resour.">
        <title>The genomes of chicory, endive, great burdock and yacon provide insights into Asteraceae paleo-polyploidization history and plant inulin production.</title>
        <authorList>
            <person name="Fan W."/>
            <person name="Wang S."/>
            <person name="Wang H."/>
            <person name="Wang A."/>
            <person name="Jiang F."/>
            <person name="Liu H."/>
            <person name="Zhao H."/>
            <person name="Xu D."/>
            <person name="Zhang Y."/>
        </authorList>
    </citation>
    <scope>NUCLEOTIDE SEQUENCE [LARGE SCALE GENOMIC DNA]</scope>
    <source>
        <strain evidence="2">cv. Punajuju</strain>
        <tissue evidence="1">Leaves</tissue>
    </source>
</reference>
<sequence length="153" mass="16946">MFKHIVVNPLILEEPLSKIHDSSTSSNIQVLLTKYKSAVSIMIYGFRLDPIQEAFVKAAAAVASQIFHDFDDESQGDCINNPLPVHGSSCDILAGIMTGADPPDVCALEKGGELTEATGTRWVPVEKKICQARWCNQRFQMRLRSHVLMDCKV</sequence>
<keyword evidence="2" id="KW-1185">Reference proteome</keyword>
<protein>
    <submittedName>
        <fullName evidence="1">Uncharacterized protein</fullName>
    </submittedName>
</protein>
<reference evidence="2" key="1">
    <citation type="journal article" date="2022" name="Mol. Ecol. Resour.">
        <title>The genomes of chicory, endive, great burdock and yacon provide insights into Asteraceae palaeo-polyploidization history and plant inulin production.</title>
        <authorList>
            <person name="Fan W."/>
            <person name="Wang S."/>
            <person name="Wang H."/>
            <person name="Wang A."/>
            <person name="Jiang F."/>
            <person name="Liu H."/>
            <person name="Zhao H."/>
            <person name="Xu D."/>
            <person name="Zhang Y."/>
        </authorList>
    </citation>
    <scope>NUCLEOTIDE SEQUENCE [LARGE SCALE GENOMIC DNA]</scope>
    <source>
        <strain evidence="2">cv. Punajuju</strain>
    </source>
</reference>
<accession>A0ACB9E294</accession>
<dbReference type="EMBL" id="CM042012">
    <property type="protein sequence ID" value="KAI3753113.1"/>
    <property type="molecule type" value="Genomic_DNA"/>
</dbReference>
<evidence type="ECO:0000313" key="1">
    <source>
        <dbReference type="EMBL" id="KAI3753113.1"/>
    </source>
</evidence>
<dbReference type="Proteomes" id="UP001055811">
    <property type="component" value="Linkage Group LG04"/>
</dbReference>
<evidence type="ECO:0000313" key="2">
    <source>
        <dbReference type="Proteomes" id="UP001055811"/>
    </source>
</evidence>